<evidence type="ECO:0000313" key="4">
    <source>
        <dbReference type="RefSeq" id="XP_014679883.1"/>
    </source>
</evidence>
<evidence type="ECO:0000256" key="2">
    <source>
        <dbReference type="SAM" id="MobiDB-lite"/>
    </source>
</evidence>
<accession>A0ABM1F612</accession>
<evidence type="ECO:0000256" key="1">
    <source>
        <dbReference type="SAM" id="Coils"/>
    </source>
</evidence>
<keyword evidence="1" id="KW-0175">Coiled coil</keyword>
<dbReference type="Proteomes" id="UP000695022">
    <property type="component" value="Unplaced"/>
</dbReference>
<protein>
    <submittedName>
        <fullName evidence="4">Uncharacterized protein LOC106819816</fullName>
    </submittedName>
</protein>
<dbReference type="RefSeq" id="XP_014679883.1">
    <property type="nucleotide sequence ID" value="XM_014824397.1"/>
</dbReference>
<gene>
    <name evidence="4" type="primary">LOC106819816</name>
</gene>
<organism evidence="3 4">
    <name type="scientific">Priapulus caudatus</name>
    <name type="common">Priapulid worm</name>
    <dbReference type="NCBI Taxonomy" id="37621"/>
    <lineage>
        <taxon>Eukaryota</taxon>
        <taxon>Metazoa</taxon>
        <taxon>Ecdysozoa</taxon>
        <taxon>Scalidophora</taxon>
        <taxon>Priapulida</taxon>
        <taxon>Priapulimorpha</taxon>
        <taxon>Priapulimorphida</taxon>
        <taxon>Priapulidae</taxon>
        <taxon>Priapulus</taxon>
    </lineage>
</organism>
<reference evidence="4" key="1">
    <citation type="submission" date="2025-08" db="UniProtKB">
        <authorList>
            <consortium name="RefSeq"/>
        </authorList>
    </citation>
    <scope>IDENTIFICATION</scope>
</reference>
<feature type="non-terminal residue" evidence="4">
    <location>
        <position position="1"/>
    </location>
</feature>
<keyword evidence="3" id="KW-1185">Reference proteome</keyword>
<feature type="region of interest" description="Disordered" evidence="2">
    <location>
        <begin position="115"/>
        <end position="190"/>
    </location>
</feature>
<name>A0ABM1F612_PRICU</name>
<dbReference type="GeneID" id="106819816"/>
<feature type="coiled-coil region" evidence="1">
    <location>
        <begin position="199"/>
        <end position="233"/>
    </location>
</feature>
<proteinExistence type="predicted"/>
<sequence length="441" mass="46612">SCGASSAARNRGRACNLLGYGDRFTEGAAAAQKSGGDSSEADYGMFVDTAAGGNGRRRYTAPTAVDGWGAPVAAGAHWGAPEGGRAPSIEYWQGVPGEKAVGGAPTPAAWPTNKQGIGMWDNATGAQTPAPPRDGGGNAEQREEERGGGGGFPGQMQDSRRAIPGKNANSRYGPAFTGDPSQRGHGVGVVAGGDERSAVAALAVSLREKEEELGRARARAETLHRELHRMRHEMSQTDFLTKDEVQRLTSYRDAARLDYHAALRFFVDDVARLPLDRRHGDLREAASLLETTHARHLDGETVIQEALPVALDAYAWWKACKVTEVRTARAALIAPYAQLQGALETVQTCLSPGGATMEGCEMPADLHVMLGNYGVALQTEIEKADVVNGAGGSIVASLSALLHRELMTEIASIEKLRTLSGECADVADSLKVTTATARRIT</sequence>
<evidence type="ECO:0000313" key="3">
    <source>
        <dbReference type="Proteomes" id="UP000695022"/>
    </source>
</evidence>